<dbReference type="Proteomes" id="UP000287023">
    <property type="component" value="Unassembled WGS sequence"/>
</dbReference>
<dbReference type="InterPro" id="IPR000524">
    <property type="entry name" value="Tscrpt_reg_HTH_GntR"/>
</dbReference>
<gene>
    <name evidence="5" type="ORF">ELY38_07820</name>
</gene>
<dbReference type="Pfam" id="PF07729">
    <property type="entry name" value="FCD"/>
    <property type="match status" value="1"/>
</dbReference>
<keyword evidence="6" id="KW-1185">Reference proteome</keyword>
<dbReference type="Pfam" id="PF00392">
    <property type="entry name" value="GntR"/>
    <property type="match status" value="1"/>
</dbReference>
<dbReference type="PANTHER" id="PTHR43537:SF5">
    <property type="entry name" value="UXU OPERON TRANSCRIPTIONAL REGULATOR"/>
    <property type="match status" value="1"/>
</dbReference>
<dbReference type="Gene3D" id="1.20.120.530">
    <property type="entry name" value="GntR ligand-binding domain-like"/>
    <property type="match status" value="1"/>
</dbReference>
<evidence type="ECO:0000256" key="3">
    <source>
        <dbReference type="ARBA" id="ARBA00023163"/>
    </source>
</evidence>
<comment type="caution">
    <text evidence="5">The sequence shown here is derived from an EMBL/GenBank/DDBJ whole genome shotgun (WGS) entry which is preliminary data.</text>
</comment>
<dbReference type="SUPFAM" id="SSF46785">
    <property type="entry name" value="Winged helix' DNA-binding domain"/>
    <property type="match status" value="1"/>
</dbReference>
<dbReference type="InterPro" id="IPR011711">
    <property type="entry name" value="GntR_C"/>
</dbReference>
<sequence length="238" mass="26606">MMAVLEASPKREKLADQLYGMLTQGIIDGNYKKGGKLPSEKKICEMYSVSRPVVREALMRLQADGIVVSRQGSGSYIQHIPPAGLTQYADAADISILLKSYEVRIALECESSSLAAMRRSDKQLVQLHQALTKMEEDILQGQIATISDFQFHMVIAQSTGNDMFPEILQSIHFSVEKAMTMALSITRSASQERIQKVLNEHRVIYDAIKQKDPEGARLAMRHHISCVRQRVTDNLSDA</sequence>
<reference evidence="5 6" key="1">
    <citation type="submission" date="2018-12" db="EMBL/GenBank/DDBJ databases">
        <title>three novel Halomonas strain isolated from plants.</title>
        <authorList>
            <person name="Sun C."/>
        </authorList>
    </citation>
    <scope>NUCLEOTIDE SEQUENCE [LARGE SCALE GENOMIC DNA]</scope>
    <source>
        <strain evidence="5 6">JCM 18142</strain>
    </source>
</reference>
<keyword evidence="3" id="KW-0804">Transcription</keyword>
<dbReference type="SMART" id="SM00345">
    <property type="entry name" value="HTH_GNTR"/>
    <property type="match status" value="1"/>
</dbReference>
<dbReference type="PROSITE" id="PS50949">
    <property type="entry name" value="HTH_GNTR"/>
    <property type="match status" value="1"/>
</dbReference>
<dbReference type="EMBL" id="RZHF01000008">
    <property type="protein sequence ID" value="RUR32709.1"/>
    <property type="molecule type" value="Genomic_DNA"/>
</dbReference>
<evidence type="ECO:0000313" key="5">
    <source>
        <dbReference type="EMBL" id="RUR32709.1"/>
    </source>
</evidence>
<evidence type="ECO:0000256" key="1">
    <source>
        <dbReference type="ARBA" id="ARBA00023015"/>
    </source>
</evidence>
<proteinExistence type="predicted"/>
<protein>
    <submittedName>
        <fullName evidence="5">FadR family transcriptional regulator</fullName>
    </submittedName>
</protein>
<dbReference type="InterPro" id="IPR008920">
    <property type="entry name" value="TF_FadR/GntR_C"/>
</dbReference>
<evidence type="ECO:0000256" key="2">
    <source>
        <dbReference type="ARBA" id="ARBA00023125"/>
    </source>
</evidence>
<accession>A0A3S0Y573</accession>
<evidence type="ECO:0000259" key="4">
    <source>
        <dbReference type="PROSITE" id="PS50949"/>
    </source>
</evidence>
<name>A0A3S0Y573_9GAMM</name>
<keyword evidence="2" id="KW-0238">DNA-binding</keyword>
<dbReference type="RefSeq" id="WP_127061118.1">
    <property type="nucleotide sequence ID" value="NZ_RZHF01000008.1"/>
</dbReference>
<evidence type="ECO:0000313" key="6">
    <source>
        <dbReference type="Proteomes" id="UP000287023"/>
    </source>
</evidence>
<dbReference type="CDD" id="cd07377">
    <property type="entry name" value="WHTH_GntR"/>
    <property type="match status" value="1"/>
</dbReference>
<dbReference type="InterPro" id="IPR036390">
    <property type="entry name" value="WH_DNA-bd_sf"/>
</dbReference>
<dbReference type="InterPro" id="IPR036388">
    <property type="entry name" value="WH-like_DNA-bd_sf"/>
</dbReference>
<keyword evidence="1" id="KW-0805">Transcription regulation</keyword>
<dbReference type="AlphaFoldDB" id="A0A3S0Y573"/>
<feature type="domain" description="HTH gntR-type" evidence="4">
    <location>
        <begin position="12"/>
        <end position="80"/>
    </location>
</feature>
<dbReference type="GO" id="GO:0003677">
    <property type="term" value="F:DNA binding"/>
    <property type="evidence" value="ECO:0007669"/>
    <property type="project" value="UniProtKB-KW"/>
</dbReference>
<dbReference type="Gene3D" id="1.10.10.10">
    <property type="entry name" value="Winged helix-like DNA-binding domain superfamily/Winged helix DNA-binding domain"/>
    <property type="match status" value="1"/>
</dbReference>
<dbReference type="OrthoDB" id="1040417at2"/>
<dbReference type="GO" id="GO:0003700">
    <property type="term" value="F:DNA-binding transcription factor activity"/>
    <property type="evidence" value="ECO:0007669"/>
    <property type="project" value="InterPro"/>
</dbReference>
<dbReference type="SUPFAM" id="SSF48008">
    <property type="entry name" value="GntR ligand-binding domain-like"/>
    <property type="match status" value="1"/>
</dbReference>
<dbReference type="PANTHER" id="PTHR43537">
    <property type="entry name" value="TRANSCRIPTIONAL REGULATOR, GNTR FAMILY"/>
    <property type="match status" value="1"/>
</dbReference>
<organism evidence="5 6">
    <name type="scientific">Vreelandella nanhaiensis</name>
    <dbReference type="NCBI Taxonomy" id="1258546"/>
    <lineage>
        <taxon>Bacteria</taxon>
        <taxon>Pseudomonadati</taxon>
        <taxon>Pseudomonadota</taxon>
        <taxon>Gammaproteobacteria</taxon>
        <taxon>Oceanospirillales</taxon>
        <taxon>Halomonadaceae</taxon>
        <taxon>Vreelandella</taxon>
    </lineage>
</organism>
<dbReference type="SMART" id="SM00895">
    <property type="entry name" value="FCD"/>
    <property type="match status" value="1"/>
</dbReference>
<dbReference type="PRINTS" id="PR00035">
    <property type="entry name" value="HTHGNTR"/>
</dbReference>